<accession>A0A6L6J8V1</accession>
<dbReference type="PANTHER" id="PTHR30055:SF226">
    <property type="entry name" value="HTH-TYPE TRANSCRIPTIONAL REGULATOR PKSA"/>
    <property type="match status" value="1"/>
</dbReference>
<feature type="DNA-binding region" description="H-T-H motif" evidence="2">
    <location>
        <begin position="33"/>
        <end position="52"/>
    </location>
</feature>
<dbReference type="InterPro" id="IPR050109">
    <property type="entry name" value="HTH-type_TetR-like_transc_reg"/>
</dbReference>
<evidence type="ECO:0000313" key="5">
    <source>
        <dbReference type="Proteomes" id="UP000478183"/>
    </source>
</evidence>
<protein>
    <submittedName>
        <fullName evidence="4">TetR family transcriptional regulator</fullName>
    </submittedName>
</protein>
<evidence type="ECO:0000256" key="1">
    <source>
        <dbReference type="ARBA" id="ARBA00023125"/>
    </source>
</evidence>
<organism evidence="4 5">
    <name type="scientific">Paracoccus aestuariivivens</name>
    <dbReference type="NCBI Taxonomy" id="1820333"/>
    <lineage>
        <taxon>Bacteria</taxon>
        <taxon>Pseudomonadati</taxon>
        <taxon>Pseudomonadota</taxon>
        <taxon>Alphaproteobacteria</taxon>
        <taxon>Rhodobacterales</taxon>
        <taxon>Paracoccaceae</taxon>
        <taxon>Paracoccus</taxon>
    </lineage>
</organism>
<dbReference type="PROSITE" id="PS50977">
    <property type="entry name" value="HTH_TETR_2"/>
    <property type="match status" value="1"/>
</dbReference>
<dbReference type="Gene3D" id="1.10.357.10">
    <property type="entry name" value="Tetracycline Repressor, domain 2"/>
    <property type="match status" value="1"/>
</dbReference>
<evidence type="ECO:0000313" key="4">
    <source>
        <dbReference type="EMBL" id="MTH77077.1"/>
    </source>
</evidence>
<dbReference type="SUPFAM" id="SSF46689">
    <property type="entry name" value="Homeodomain-like"/>
    <property type="match status" value="1"/>
</dbReference>
<dbReference type="OrthoDB" id="7185252at2"/>
<comment type="caution">
    <text evidence="4">The sequence shown here is derived from an EMBL/GenBank/DDBJ whole genome shotgun (WGS) entry which is preliminary data.</text>
</comment>
<evidence type="ECO:0000259" key="3">
    <source>
        <dbReference type="PROSITE" id="PS50977"/>
    </source>
</evidence>
<dbReference type="InterPro" id="IPR001647">
    <property type="entry name" value="HTH_TetR"/>
</dbReference>
<dbReference type="InterPro" id="IPR036271">
    <property type="entry name" value="Tet_transcr_reg_TetR-rel_C_sf"/>
</dbReference>
<reference evidence="4 5" key="1">
    <citation type="submission" date="2019-11" db="EMBL/GenBank/DDBJ databases">
        <authorList>
            <person name="Dong K."/>
        </authorList>
    </citation>
    <scope>NUCLEOTIDE SEQUENCE [LARGE SCALE GENOMIC DNA]</scope>
    <source>
        <strain evidence="4 5">NBRC 111993</strain>
    </source>
</reference>
<dbReference type="AlphaFoldDB" id="A0A6L6J8V1"/>
<dbReference type="SUPFAM" id="SSF48498">
    <property type="entry name" value="Tetracyclin repressor-like, C-terminal domain"/>
    <property type="match status" value="1"/>
</dbReference>
<dbReference type="RefSeq" id="WP_155094392.1">
    <property type="nucleotide sequence ID" value="NZ_WMIE01000001.1"/>
</dbReference>
<dbReference type="GO" id="GO:0000976">
    <property type="term" value="F:transcription cis-regulatory region binding"/>
    <property type="evidence" value="ECO:0007669"/>
    <property type="project" value="TreeGrafter"/>
</dbReference>
<proteinExistence type="predicted"/>
<dbReference type="GO" id="GO:0003700">
    <property type="term" value="F:DNA-binding transcription factor activity"/>
    <property type="evidence" value="ECO:0007669"/>
    <property type="project" value="TreeGrafter"/>
</dbReference>
<gene>
    <name evidence="4" type="ORF">GL286_05005</name>
</gene>
<feature type="domain" description="HTH tetR-type" evidence="3">
    <location>
        <begin position="10"/>
        <end position="70"/>
    </location>
</feature>
<dbReference type="Proteomes" id="UP000478183">
    <property type="component" value="Unassembled WGS sequence"/>
</dbReference>
<evidence type="ECO:0000256" key="2">
    <source>
        <dbReference type="PROSITE-ProRule" id="PRU00335"/>
    </source>
</evidence>
<dbReference type="Pfam" id="PF00440">
    <property type="entry name" value="TetR_N"/>
    <property type="match status" value="1"/>
</dbReference>
<dbReference type="PANTHER" id="PTHR30055">
    <property type="entry name" value="HTH-TYPE TRANSCRIPTIONAL REGULATOR RUTR"/>
    <property type="match status" value="1"/>
</dbReference>
<name>A0A6L6J8V1_9RHOB</name>
<dbReference type="PRINTS" id="PR00455">
    <property type="entry name" value="HTHTETR"/>
</dbReference>
<dbReference type="EMBL" id="WMIE01000001">
    <property type="protein sequence ID" value="MTH77077.1"/>
    <property type="molecule type" value="Genomic_DNA"/>
</dbReference>
<keyword evidence="5" id="KW-1185">Reference proteome</keyword>
<dbReference type="InterPro" id="IPR009057">
    <property type="entry name" value="Homeodomain-like_sf"/>
</dbReference>
<sequence length="206" mass="22746">MAGLRERQKADRNRRILEAASTLFGQMGYEAARIDAIANDAEVSVGTLYNYFENKADLLLAIVSMEVEEVLGQGAAVVADPPSTVADALGKLIQTYYDHSLVYLTKEMWRAAMAMTIQQPEAPFSRRYRELDAALAAQVCDLIRTLQTRGDVRADLDASALGEIAFNDLNSLFTEFTLDEGQSLPQLRARLDAHLGAFTRLISREG</sequence>
<keyword evidence="1 2" id="KW-0238">DNA-binding</keyword>